<feature type="transmembrane region" description="Helical" evidence="8">
    <location>
        <begin position="33"/>
        <end position="51"/>
    </location>
</feature>
<evidence type="ECO:0000313" key="9">
    <source>
        <dbReference type="EMBL" id="GJE94970.1"/>
    </source>
</evidence>
<reference evidence="9 10" key="1">
    <citation type="submission" date="2021-08" db="EMBL/GenBank/DDBJ databases">
        <title>Draft Genome Sequence of Phanerochaete sordida strain YK-624.</title>
        <authorList>
            <person name="Mori T."/>
            <person name="Dohra H."/>
            <person name="Suzuki T."/>
            <person name="Kawagishi H."/>
            <person name="Hirai H."/>
        </authorList>
    </citation>
    <scope>NUCLEOTIDE SEQUENCE [LARGE SCALE GENOMIC DNA]</scope>
    <source>
        <strain evidence="9 10">YK-624</strain>
    </source>
</reference>
<feature type="transmembrane region" description="Helical" evidence="8">
    <location>
        <begin position="358"/>
        <end position="378"/>
    </location>
</feature>
<accession>A0A9P3GH91</accession>
<keyword evidence="7 8" id="KW-0472">Membrane</keyword>
<evidence type="ECO:0000313" key="10">
    <source>
        <dbReference type="Proteomes" id="UP000703269"/>
    </source>
</evidence>
<comment type="similarity">
    <text evidence="2">Belongs to the tellurite-resistance/dicarboxylate transporter (TDT) family.</text>
</comment>
<comment type="caution">
    <text evidence="9">The sequence shown here is derived from an EMBL/GenBank/DDBJ whole genome shotgun (WGS) entry which is preliminary data.</text>
</comment>
<evidence type="ECO:0000256" key="7">
    <source>
        <dbReference type="ARBA" id="ARBA00023136"/>
    </source>
</evidence>
<evidence type="ECO:0000256" key="5">
    <source>
        <dbReference type="ARBA" id="ARBA00022692"/>
    </source>
</evidence>
<dbReference type="AlphaFoldDB" id="A0A9P3GH91"/>
<dbReference type="CDD" id="cd09318">
    <property type="entry name" value="TDT_SSU1"/>
    <property type="match status" value="1"/>
</dbReference>
<name>A0A9P3GH91_9APHY</name>
<keyword evidence="10" id="KW-1185">Reference proteome</keyword>
<dbReference type="GO" id="GO:0000319">
    <property type="term" value="F:sulfite transmembrane transporter activity"/>
    <property type="evidence" value="ECO:0007669"/>
    <property type="project" value="TreeGrafter"/>
</dbReference>
<comment type="subcellular location">
    <subcellularLocation>
        <location evidence="1">Cell membrane</location>
        <topology evidence="1">Multi-pass membrane protein</topology>
    </subcellularLocation>
</comment>
<dbReference type="PANTHER" id="PTHR31686">
    <property type="match status" value="1"/>
</dbReference>
<feature type="transmembrane region" description="Helical" evidence="8">
    <location>
        <begin position="244"/>
        <end position="270"/>
    </location>
</feature>
<dbReference type="Pfam" id="PF03595">
    <property type="entry name" value="SLAC1"/>
    <property type="match status" value="1"/>
</dbReference>
<dbReference type="InterPro" id="IPR038665">
    <property type="entry name" value="Voltage-dep_anion_channel_sf"/>
</dbReference>
<evidence type="ECO:0000256" key="2">
    <source>
        <dbReference type="ARBA" id="ARBA00008566"/>
    </source>
</evidence>
<feature type="transmembrane region" description="Helical" evidence="8">
    <location>
        <begin position="326"/>
        <end position="346"/>
    </location>
</feature>
<dbReference type="Proteomes" id="UP000703269">
    <property type="component" value="Unassembled WGS sequence"/>
</dbReference>
<feature type="transmembrane region" description="Helical" evidence="8">
    <location>
        <begin position="63"/>
        <end position="83"/>
    </location>
</feature>
<protein>
    <submittedName>
        <fullName evidence="9">Sulfite efflux pump SSU1</fullName>
    </submittedName>
</protein>
<sequence>MDKSGENHPRTGKPCDFAPPKTLKDCVRHFTPAWFAVIMGTGAVDILWHNYPYLNDTRTFKTITLIIFFLNLTLFVIFTGLTISRYVLFPDIWGIMIRHPVQSLYIGTFPMGATTLINIGVGEIYQQYGFGHRGFLYALWAFWWADIVLSLVCVFAVVHVMKTRQDHALSRMTAIWLLPIVTVIVASSTGGILAPALMPFSRYDALITLTVSAFLVSVGLVLALMVLTTYFLRLIIYGVPQGASVISTFIPLGPMAQGGYSILLLGQGFRSVLPLANSSQVLSDSHTGDIINVICVVAAFVLWALATMWLLYAFLAVQEVLRQGLFPFKLPVWGLIFPNGVYANLSIQLSRELDITSIRVWGAIYALLTLIVWAAVFLKTVSMLRKGQIFESPCIEEIDMGRGVSSASAGKTQRDLTDDAEAGNGVAGRNTAAQWSGTTVSTITASQTL</sequence>
<evidence type="ECO:0000256" key="3">
    <source>
        <dbReference type="ARBA" id="ARBA00022448"/>
    </source>
</evidence>
<dbReference type="InterPro" id="IPR051629">
    <property type="entry name" value="Sulfite_efflux_TDT"/>
</dbReference>
<feature type="transmembrane region" description="Helical" evidence="8">
    <location>
        <begin position="137"/>
        <end position="161"/>
    </location>
</feature>
<keyword evidence="3" id="KW-0813">Transport</keyword>
<dbReference type="Gene3D" id="1.50.10.150">
    <property type="entry name" value="Voltage-dependent anion channel"/>
    <property type="match status" value="1"/>
</dbReference>
<feature type="transmembrane region" description="Helical" evidence="8">
    <location>
        <begin position="206"/>
        <end position="232"/>
    </location>
</feature>
<dbReference type="PANTHER" id="PTHR31686:SF1">
    <property type="entry name" value="SULFITE EFFLUX PUMP SSU1"/>
    <property type="match status" value="1"/>
</dbReference>
<dbReference type="OrthoDB" id="1099at2759"/>
<feature type="transmembrane region" description="Helical" evidence="8">
    <location>
        <begin position="104"/>
        <end position="125"/>
    </location>
</feature>
<feature type="transmembrane region" description="Helical" evidence="8">
    <location>
        <begin position="173"/>
        <end position="194"/>
    </location>
</feature>
<keyword evidence="4" id="KW-1003">Cell membrane</keyword>
<dbReference type="InterPro" id="IPR004695">
    <property type="entry name" value="SLAC1/Mae1/Ssu1/TehA"/>
</dbReference>
<feature type="transmembrane region" description="Helical" evidence="8">
    <location>
        <begin position="290"/>
        <end position="314"/>
    </location>
</feature>
<keyword evidence="6 8" id="KW-1133">Transmembrane helix</keyword>
<dbReference type="GO" id="GO:0005886">
    <property type="term" value="C:plasma membrane"/>
    <property type="evidence" value="ECO:0007669"/>
    <property type="project" value="UniProtKB-SubCell"/>
</dbReference>
<organism evidence="9 10">
    <name type="scientific">Phanerochaete sordida</name>
    <dbReference type="NCBI Taxonomy" id="48140"/>
    <lineage>
        <taxon>Eukaryota</taxon>
        <taxon>Fungi</taxon>
        <taxon>Dikarya</taxon>
        <taxon>Basidiomycota</taxon>
        <taxon>Agaricomycotina</taxon>
        <taxon>Agaricomycetes</taxon>
        <taxon>Polyporales</taxon>
        <taxon>Phanerochaetaceae</taxon>
        <taxon>Phanerochaete</taxon>
    </lineage>
</organism>
<keyword evidence="5 8" id="KW-0812">Transmembrane</keyword>
<evidence type="ECO:0000256" key="6">
    <source>
        <dbReference type="ARBA" id="ARBA00022989"/>
    </source>
</evidence>
<dbReference type="EMBL" id="BPQB01000044">
    <property type="protein sequence ID" value="GJE94970.1"/>
    <property type="molecule type" value="Genomic_DNA"/>
</dbReference>
<gene>
    <name evidence="9" type="ORF">PsYK624_111470</name>
</gene>
<evidence type="ECO:0000256" key="4">
    <source>
        <dbReference type="ARBA" id="ARBA00022475"/>
    </source>
</evidence>
<evidence type="ECO:0000256" key="1">
    <source>
        <dbReference type="ARBA" id="ARBA00004651"/>
    </source>
</evidence>
<evidence type="ECO:0000256" key="8">
    <source>
        <dbReference type="SAM" id="Phobius"/>
    </source>
</evidence>
<proteinExistence type="inferred from homology"/>